<dbReference type="Proteomes" id="UP000799437">
    <property type="component" value="Unassembled WGS sequence"/>
</dbReference>
<dbReference type="EMBL" id="ML996577">
    <property type="protein sequence ID" value="KAF2755490.1"/>
    <property type="molecule type" value="Genomic_DNA"/>
</dbReference>
<protein>
    <submittedName>
        <fullName evidence="1">Uncharacterized protein</fullName>
    </submittedName>
</protein>
<organism evidence="1 2">
    <name type="scientific">Pseudovirgaria hyperparasitica</name>
    <dbReference type="NCBI Taxonomy" id="470096"/>
    <lineage>
        <taxon>Eukaryota</taxon>
        <taxon>Fungi</taxon>
        <taxon>Dikarya</taxon>
        <taxon>Ascomycota</taxon>
        <taxon>Pezizomycotina</taxon>
        <taxon>Dothideomycetes</taxon>
        <taxon>Dothideomycetes incertae sedis</taxon>
        <taxon>Acrospermales</taxon>
        <taxon>Acrospermaceae</taxon>
        <taxon>Pseudovirgaria</taxon>
    </lineage>
</organism>
<gene>
    <name evidence="1" type="ORF">EJ05DRAFT_103161</name>
</gene>
<evidence type="ECO:0000313" key="1">
    <source>
        <dbReference type="EMBL" id="KAF2755490.1"/>
    </source>
</evidence>
<keyword evidence="2" id="KW-1185">Reference proteome</keyword>
<name>A0A6A6W0N3_9PEZI</name>
<dbReference type="GeneID" id="54480006"/>
<reference evidence="1" key="1">
    <citation type="journal article" date="2020" name="Stud. Mycol.">
        <title>101 Dothideomycetes genomes: a test case for predicting lifestyles and emergence of pathogens.</title>
        <authorList>
            <person name="Haridas S."/>
            <person name="Albert R."/>
            <person name="Binder M."/>
            <person name="Bloem J."/>
            <person name="Labutti K."/>
            <person name="Salamov A."/>
            <person name="Andreopoulos B."/>
            <person name="Baker S."/>
            <person name="Barry K."/>
            <person name="Bills G."/>
            <person name="Bluhm B."/>
            <person name="Cannon C."/>
            <person name="Castanera R."/>
            <person name="Culley D."/>
            <person name="Daum C."/>
            <person name="Ezra D."/>
            <person name="Gonzalez J."/>
            <person name="Henrissat B."/>
            <person name="Kuo A."/>
            <person name="Liang C."/>
            <person name="Lipzen A."/>
            <person name="Lutzoni F."/>
            <person name="Magnuson J."/>
            <person name="Mondo S."/>
            <person name="Nolan M."/>
            <person name="Ohm R."/>
            <person name="Pangilinan J."/>
            <person name="Park H.-J."/>
            <person name="Ramirez L."/>
            <person name="Alfaro M."/>
            <person name="Sun H."/>
            <person name="Tritt A."/>
            <person name="Yoshinaga Y."/>
            <person name="Zwiers L.-H."/>
            <person name="Turgeon B."/>
            <person name="Goodwin S."/>
            <person name="Spatafora J."/>
            <person name="Crous P."/>
            <person name="Grigoriev I."/>
        </authorList>
    </citation>
    <scope>NUCLEOTIDE SEQUENCE</scope>
    <source>
        <strain evidence="1">CBS 121739</strain>
    </source>
</reference>
<accession>A0A6A6W0N3</accession>
<evidence type="ECO:0000313" key="2">
    <source>
        <dbReference type="Proteomes" id="UP000799437"/>
    </source>
</evidence>
<dbReference type="AlphaFoldDB" id="A0A6A6W0N3"/>
<dbReference type="RefSeq" id="XP_033597941.1">
    <property type="nucleotide sequence ID" value="XM_033738952.1"/>
</dbReference>
<sequence>MYAEITFPTPRKPTQSKERYEENLAECCSFVEYPRLSSREPCFYLPPLPSSRSMSIRTKLHKHTNHPTRHTSPLSLRRYRFDITLLDWDIIKIDRLGMEISLHFAHSHFPLHSPVSIWASLSMYQSIHACIYSHVHIQTAQLCVAPAYKGKERERKSKE</sequence>
<proteinExistence type="predicted"/>